<dbReference type="InterPro" id="IPR038570">
    <property type="entry name" value="HicA_sf"/>
</dbReference>
<comment type="caution">
    <text evidence="8">The sequence shown here is derived from an EMBL/GenBank/DDBJ whole genome shotgun (WGS) entry which is preliminary data.</text>
</comment>
<dbReference type="GO" id="GO:0003729">
    <property type="term" value="F:mRNA binding"/>
    <property type="evidence" value="ECO:0007669"/>
    <property type="project" value="InterPro"/>
</dbReference>
<evidence type="ECO:0000256" key="2">
    <source>
        <dbReference type="ARBA" id="ARBA00022649"/>
    </source>
</evidence>
<evidence type="ECO:0000256" key="1">
    <source>
        <dbReference type="ARBA" id="ARBA00006620"/>
    </source>
</evidence>
<evidence type="ECO:0000256" key="5">
    <source>
        <dbReference type="ARBA" id="ARBA00022801"/>
    </source>
</evidence>
<keyword evidence="2" id="KW-1277">Toxin-antitoxin system</keyword>
<evidence type="ECO:0000256" key="6">
    <source>
        <dbReference type="ARBA" id="ARBA00022884"/>
    </source>
</evidence>
<evidence type="ECO:0000256" key="7">
    <source>
        <dbReference type="ARBA" id="ARBA00023016"/>
    </source>
</evidence>
<evidence type="ECO:0000313" key="9">
    <source>
        <dbReference type="Proteomes" id="UP000236199"/>
    </source>
</evidence>
<dbReference type="GO" id="GO:0016787">
    <property type="term" value="F:hydrolase activity"/>
    <property type="evidence" value="ECO:0007669"/>
    <property type="project" value="UniProtKB-KW"/>
</dbReference>
<keyword evidence="3" id="KW-0540">Nuclease</keyword>
<keyword evidence="9" id="KW-1185">Reference proteome</keyword>
<keyword evidence="4" id="KW-0255">Endonuclease</keyword>
<accession>A0A2K1PCN0</accession>
<evidence type="ECO:0000313" key="8">
    <source>
        <dbReference type="EMBL" id="PNS00540.1"/>
    </source>
</evidence>
<evidence type="ECO:0000256" key="4">
    <source>
        <dbReference type="ARBA" id="ARBA00022759"/>
    </source>
</evidence>
<reference evidence="8 9" key="1">
    <citation type="submission" date="2013-12" db="EMBL/GenBank/DDBJ databases">
        <title>Comparative genomics of Petrotoga isolates.</title>
        <authorList>
            <person name="Nesbo C.L."/>
            <person name="Charchuk R."/>
            <person name="Chow K."/>
        </authorList>
    </citation>
    <scope>NUCLEOTIDE SEQUENCE [LARGE SCALE GENOMIC DNA]</scope>
    <source>
        <strain evidence="8 9">DSM 10691</strain>
    </source>
</reference>
<dbReference type="AlphaFoldDB" id="A0A2K1PCN0"/>
<gene>
    <name evidence="8" type="ORF">X928_04740</name>
</gene>
<keyword evidence="6" id="KW-0694">RNA-binding</keyword>
<protein>
    <submittedName>
        <fullName evidence="8">Uncharacterized protein</fullName>
    </submittedName>
</protein>
<keyword evidence="5" id="KW-0378">Hydrolase</keyword>
<dbReference type="InterPro" id="IPR012933">
    <property type="entry name" value="HicA_mRNA_interferase"/>
</dbReference>
<dbReference type="Pfam" id="PF07927">
    <property type="entry name" value="HicA_toxin"/>
    <property type="match status" value="1"/>
</dbReference>
<keyword evidence="7" id="KW-0346">Stress response</keyword>
<sequence>MKILEKQGFTLDRVRESHHVYYNEISKKRVIVPPTLFI</sequence>
<dbReference type="EMBL" id="AZRM01000023">
    <property type="protein sequence ID" value="PNS00540.1"/>
    <property type="molecule type" value="Genomic_DNA"/>
</dbReference>
<evidence type="ECO:0000256" key="3">
    <source>
        <dbReference type="ARBA" id="ARBA00022722"/>
    </source>
</evidence>
<dbReference type="Gene3D" id="3.30.920.30">
    <property type="entry name" value="Hypothetical protein"/>
    <property type="match status" value="1"/>
</dbReference>
<comment type="similarity">
    <text evidence="1">Belongs to the HicA mRNA interferase family.</text>
</comment>
<proteinExistence type="inferred from homology"/>
<organism evidence="8 9">
    <name type="scientific">Petrotoga miotherma DSM 10691</name>
    <dbReference type="NCBI Taxonomy" id="1434326"/>
    <lineage>
        <taxon>Bacteria</taxon>
        <taxon>Thermotogati</taxon>
        <taxon>Thermotogota</taxon>
        <taxon>Thermotogae</taxon>
        <taxon>Petrotogales</taxon>
        <taxon>Petrotogaceae</taxon>
        <taxon>Petrotoga</taxon>
    </lineage>
</organism>
<name>A0A2K1PCN0_9BACT</name>
<dbReference type="GO" id="GO:0004519">
    <property type="term" value="F:endonuclease activity"/>
    <property type="evidence" value="ECO:0007669"/>
    <property type="project" value="UniProtKB-KW"/>
</dbReference>
<dbReference type="Proteomes" id="UP000236199">
    <property type="component" value="Unassembled WGS sequence"/>
</dbReference>
<dbReference type="SUPFAM" id="SSF54786">
    <property type="entry name" value="YcfA/nrd intein domain"/>
    <property type="match status" value="1"/>
</dbReference>